<evidence type="ECO:0000259" key="3">
    <source>
        <dbReference type="PROSITE" id="PS51208"/>
    </source>
</evidence>
<dbReference type="AlphaFoldDB" id="A0A2T7ANB3"/>
<proteinExistence type="predicted"/>
<dbReference type="Pfam" id="PF03797">
    <property type="entry name" value="Autotransporter"/>
    <property type="match status" value="1"/>
</dbReference>
<dbReference type="OrthoDB" id="9780507at2"/>
<dbReference type="InterPro" id="IPR036709">
    <property type="entry name" value="Autotransporte_beta_dom_sf"/>
</dbReference>
<dbReference type="EMBL" id="MSAE01000040">
    <property type="protein sequence ID" value="PUX10598.1"/>
    <property type="molecule type" value="Genomic_DNA"/>
</dbReference>
<dbReference type="SMART" id="SM00869">
    <property type="entry name" value="Autotransporter"/>
    <property type="match status" value="1"/>
</dbReference>
<keyword evidence="7" id="KW-1185">Reference proteome</keyword>
<dbReference type="SUPFAM" id="SSF103515">
    <property type="entry name" value="Autotransporter"/>
    <property type="match status" value="1"/>
</dbReference>
<feature type="chain" id="PRO_5015507976" evidence="2">
    <location>
        <begin position="30"/>
        <end position="1039"/>
    </location>
</feature>
<evidence type="ECO:0000313" key="5">
    <source>
        <dbReference type="EMBL" id="PUX10598.1"/>
    </source>
</evidence>
<keyword evidence="2" id="KW-0732">Signal</keyword>
<feature type="domain" description="Autotransporter" evidence="3">
    <location>
        <begin position="755"/>
        <end position="1039"/>
    </location>
</feature>
<reference evidence="4 7" key="2">
    <citation type="submission" date="2019-08" db="EMBL/GenBank/DDBJ databases">
        <title>Prevalence, distribution, and phylogeny of type two toxin-antitoxin genes possessed by Cronobacter species where C. sakazakii homologs follow sequence type lineages.</title>
        <authorList>
            <person name="Finkelstein S."/>
            <person name="Negrete F."/>
            <person name="Jang H."/>
            <person name="Gopinath G.R."/>
            <person name="Tall B.D."/>
        </authorList>
    </citation>
    <scope>NUCLEOTIDE SEQUENCE [LARGE SCALE GENOMIC DNA]</scope>
    <source>
        <strain evidence="4 7">MOD1_GK1257</strain>
    </source>
</reference>
<name>A0A2T7ANB3_9ENTR</name>
<dbReference type="Gene3D" id="2.40.128.130">
    <property type="entry name" value="Autotransporter beta-domain"/>
    <property type="match status" value="1"/>
</dbReference>
<evidence type="ECO:0000313" key="7">
    <source>
        <dbReference type="Proteomes" id="UP000469927"/>
    </source>
</evidence>
<dbReference type="Proteomes" id="UP000469927">
    <property type="component" value="Unassembled WGS sequence"/>
</dbReference>
<dbReference type="PROSITE" id="PS51208">
    <property type="entry name" value="AUTOTRANSPORTER"/>
    <property type="match status" value="1"/>
</dbReference>
<evidence type="ECO:0000256" key="1">
    <source>
        <dbReference type="SAM" id="MobiDB-lite"/>
    </source>
</evidence>
<dbReference type="InterPro" id="IPR006315">
    <property type="entry name" value="OM_autotransptr_brl_dom"/>
</dbReference>
<feature type="compositionally biased region" description="Low complexity" evidence="1">
    <location>
        <begin position="619"/>
        <end position="644"/>
    </location>
</feature>
<protein>
    <submittedName>
        <fullName evidence="5">Autotransporter domain-containing protein</fullName>
    </submittedName>
</protein>
<feature type="region of interest" description="Disordered" evidence="1">
    <location>
        <begin position="609"/>
        <end position="672"/>
    </location>
</feature>
<dbReference type="EMBL" id="WAGD01000046">
    <property type="protein sequence ID" value="KAB0875652.1"/>
    <property type="molecule type" value="Genomic_DNA"/>
</dbReference>
<dbReference type="Proteomes" id="UP000244378">
    <property type="component" value="Unassembled WGS sequence"/>
</dbReference>
<accession>A0A2T7ANB3</accession>
<evidence type="ECO:0000256" key="2">
    <source>
        <dbReference type="SAM" id="SignalP"/>
    </source>
</evidence>
<comment type="caution">
    <text evidence="5">The sequence shown here is derived from an EMBL/GenBank/DDBJ whole genome shotgun (WGS) entry which is preliminary data.</text>
</comment>
<sequence>MKKSRFNQQGTWLVALTSAQGLLAPYAFAVSADYVISSPQFNVQIPAESETVRVTNEGSATGDGAAGLDVSQQANLNSLVNDGSISAINGELGNISLHALQNQGTVSTINNTGSIKVTGDSGNYSSSAINLTSTSHVGTLTNSGTIAGPQSTTYYSNTDYTNFGGGITNSGAIGTLNNLSAGVISGQTGVNNSGTIDLLENAGVINSIISNTNGYYYNSGAIYNSGTINTLHNTGTIASTNNNTSHYNDSAIFNNSTGVIKSLINDGKLSSAYFGVYNVGQIEKLVNNGDITGSVVGVFNRNYTNTVVSAGTIINNGTISGNYGVYTSNYNTQAAATSLINNGAITGNYYGIYIDGSNGAKNAIINNGTITSNNAIYIRGTTESTLTITNSGIIEGNITSNNGAALEFIGGTDKQGVLTGARIVSDDETVSGTNGIGTIASNGDVIFRSGAMLLNDNINIATLKTNSLSGDESSATAGTVINDAAQLQVNAPIAISGNYHQNAGATLILGVSNTASASGDIAQDTGYGRLNVTGTATVDQGSTVSLARTGNTYKFAPGQRYVVINANSNGTNYNADKLTYKAMGYTGQVTGSTYVDETNSALVVRLEKAPTPPLPETPTAPGKPATPETPTAPGKPATPGTPTAPVKPPVVVKPPVSPVTGPERATTSNATSSLNGLASYSGIAPQLLELYNASLAIEGTKEANRVGERLSTSQNINVSTASGVATSTAMGVVGNHLDTIRSPQTAGLSGVSTGDGYSDWIVWAQPYGGYTRQDSTREVSGYSAKFGGLLFGADRTVAEDWRVGAALNYSNTSVHGKDNLTGNNSTANNYGVIGYAGYAGDPWFVNLSAALTRQNYDTVRRAEFTGFSGAANGKFNGQSVTLQSEFGYPFTLPAEVVLTPMAGLTYGYQHVDGYKESGGNGMALEVGSSHTQSVTSDLGARIEKGFDTGLGRLTPFAQVSWIHQYDNRRASNTATYAADTIGETQFTTKGAAPVKDMAGLSVGSTLFNASDLSVDARYDLQAAERYQAHTFSLRLNKSF</sequence>
<dbReference type="NCBIfam" id="TIGR01414">
    <property type="entry name" value="autotrans_barl"/>
    <property type="match status" value="1"/>
</dbReference>
<organism evidence="5 6">
    <name type="scientific">Cronobacter muytjensii</name>
    <dbReference type="NCBI Taxonomy" id="413501"/>
    <lineage>
        <taxon>Bacteria</taxon>
        <taxon>Pseudomonadati</taxon>
        <taxon>Pseudomonadota</taxon>
        <taxon>Gammaproteobacteria</taxon>
        <taxon>Enterobacterales</taxon>
        <taxon>Enterobacteriaceae</taxon>
        <taxon>Cronobacter</taxon>
    </lineage>
</organism>
<gene>
    <name evidence="5" type="ORF">AUN14_17535</name>
    <name evidence="4" type="ORF">FZI19_15345</name>
</gene>
<feature type="compositionally biased region" description="Pro residues" evidence="1">
    <location>
        <begin position="645"/>
        <end position="657"/>
    </location>
</feature>
<evidence type="ECO:0000313" key="4">
    <source>
        <dbReference type="EMBL" id="KAB0875652.1"/>
    </source>
</evidence>
<dbReference type="GO" id="GO:0019867">
    <property type="term" value="C:outer membrane"/>
    <property type="evidence" value="ECO:0007669"/>
    <property type="project" value="InterPro"/>
</dbReference>
<feature type="signal peptide" evidence="2">
    <location>
        <begin position="1"/>
        <end position="29"/>
    </location>
</feature>
<dbReference type="InterPro" id="IPR005546">
    <property type="entry name" value="Autotransporte_beta"/>
</dbReference>
<evidence type="ECO:0000313" key="6">
    <source>
        <dbReference type="Proteomes" id="UP000244378"/>
    </source>
</evidence>
<dbReference type="RefSeq" id="WP_075193814.1">
    <property type="nucleotide sequence ID" value="NZ_JADKNN010000032.1"/>
</dbReference>
<reference evidence="5 6" key="1">
    <citation type="submission" date="2016-12" db="EMBL/GenBank/DDBJ databases">
        <title>Analysis of the Molecular Diversity Among Cronobacter Species Isolated from Filth Flies Using a Pan Genomic DNA Microarray.</title>
        <authorList>
            <person name="Pava-Ripoll M."/>
            <person name="Tall B."/>
            <person name="Farber J."/>
            <person name="Fanning S."/>
            <person name="Lehner A."/>
            <person name="Stephan R."/>
            <person name="Pagotto F."/>
            <person name="Iverson C."/>
            <person name="Ziobro G."/>
            <person name="Miller A."/>
            <person name="Pearson R."/>
            <person name="Yan Q."/>
            <person name="Kim M."/>
            <person name="Jeong S."/>
            <person name="Park J."/>
            <person name="Jun S."/>
            <person name="Choi H."/>
            <person name="Chung T."/>
            <person name="Yoo Y."/>
            <person name="Park E."/>
            <person name="Hwang S."/>
            <person name="Lee B."/>
            <person name="Sathyamoorthy V."/>
            <person name="Carter L."/>
            <person name="Mammel M."/>
            <person name="Jackson S."/>
            <person name="Kothary M."/>
            <person name="Patel I."/>
            <person name="Grim C."/>
            <person name="Gopinath G."/>
            <person name="Gangiredla J."/>
            <person name="Chase H."/>
        </authorList>
    </citation>
    <scope>NUCLEOTIDE SEQUENCE [LARGE SCALE GENOMIC DNA]</scope>
    <source>
        <strain evidence="5 6">MOD1-Md1s</strain>
    </source>
</reference>